<gene>
    <name evidence="1" type="ORF">MGAL_10B032796</name>
    <name evidence="2" type="ORF">MGAL_10B084349</name>
</gene>
<dbReference type="OrthoDB" id="9025707at2759"/>
<dbReference type="Proteomes" id="UP000596742">
    <property type="component" value="Unassembled WGS sequence"/>
</dbReference>
<evidence type="ECO:0000313" key="3">
    <source>
        <dbReference type="Proteomes" id="UP000596742"/>
    </source>
</evidence>
<dbReference type="InterPro" id="IPR029393">
    <property type="entry name" value="FUS1"/>
</dbReference>
<organism evidence="2 3">
    <name type="scientific">Mytilus galloprovincialis</name>
    <name type="common">Mediterranean mussel</name>
    <dbReference type="NCBI Taxonomy" id="29158"/>
    <lineage>
        <taxon>Eukaryota</taxon>
        <taxon>Metazoa</taxon>
        <taxon>Spiralia</taxon>
        <taxon>Lophotrochozoa</taxon>
        <taxon>Mollusca</taxon>
        <taxon>Bivalvia</taxon>
        <taxon>Autobranchia</taxon>
        <taxon>Pteriomorphia</taxon>
        <taxon>Mytilida</taxon>
        <taxon>Mytiloidea</taxon>
        <taxon>Mytilidae</taxon>
        <taxon>Mytilinae</taxon>
        <taxon>Mytilus</taxon>
    </lineage>
</organism>
<dbReference type="PANTHER" id="PTHR15453:SF8">
    <property type="entry name" value="TUMOR SUPPRESSOR CANDIDATE 2"/>
    <property type="match status" value="1"/>
</dbReference>
<proteinExistence type="predicted"/>
<comment type="caution">
    <text evidence="2">The sequence shown here is derived from an EMBL/GenBank/DDBJ whole genome shotgun (WGS) entry which is preliminary data.</text>
</comment>
<dbReference type="Pfam" id="PF15000">
    <property type="entry name" value="TUSC2"/>
    <property type="match status" value="1"/>
</dbReference>
<keyword evidence="3" id="KW-1185">Reference proteome</keyword>
<sequence length="106" mass="12182">MGQKVSGLTNKVTRSVSSLFSHSEETQESALATQRATPFVYKRTSSMFFDEEGDLAHEFYEEVFDAGHSRMKRQYKNLRPQGEVELPYPKLHPDLPIVMCELEAIR</sequence>
<dbReference type="GO" id="GO:0051881">
    <property type="term" value="P:regulation of mitochondrial membrane potential"/>
    <property type="evidence" value="ECO:0007669"/>
    <property type="project" value="TreeGrafter"/>
</dbReference>
<protein>
    <recommendedName>
        <fullName evidence="4">Tumor suppressor candidate 2</fullName>
    </recommendedName>
</protein>
<name>A0A8B6DD64_MYTGA</name>
<evidence type="ECO:0008006" key="4">
    <source>
        <dbReference type="Google" id="ProtNLM"/>
    </source>
</evidence>
<dbReference type="EMBL" id="UYJE01003331">
    <property type="protein sequence ID" value="VDI18361.1"/>
    <property type="molecule type" value="Genomic_DNA"/>
</dbReference>
<dbReference type="AlphaFoldDB" id="A0A8B6DD64"/>
<dbReference type="PANTHER" id="PTHR15453">
    <property type="entry name" value="TUMOR SUPPRESSOR CANDIDATE 2"/>
    <property type="match status" value="1"/>
</dbReference>
<dbReference type="EMBL" id="UYJE01002241">
    <property type="protein sequence ID" value="VDI08934.1"/>
    <property type="molecule type" value="Genomic_DNA"/>
</dbReference>
<dbReference type="GO" id="GO:0005739">
    <property type="term" value="C:mitochondrion"/>
    <property type="evidence" value="ECO:0007669"/>
    <property type="project" value="TreeGrafter"/>
</dbReference>
<accession>A0A8B6DD64</accession>
<evidence type="ECO:0000313" key="1">
    <source>
        <dbReference type="EMBL" id="VDI08934.1"/>
    </source>
</evidence>
<evidence type="ECO:0000313" key="2">
    <source>
        <dbReference type="EMBL" id="VDI18361.1"/>
    </source>
</evidence>
<reference evidence="2" key="1">
    <citation type="submission" date="2018-11" db="EMBL/GenBank/DDBJ databases">
        <authorList>
            <person name="Alioto T."/>
            <person name="Alioto T."/>
        </authorList>
    </citation>
    <scope>NUCLEOTIDE SEQUENCE</scope>
</reference>